<organism evidence="1 2">
    <name type="scientific">Skermanella cutis</name>
    <dbReference type="NCBI Taxonomy" id="2775420"/>
    <lineage>
        <taxon>Bacteria</taxon>
        <taxon>Pseudomonadati</taxon>
        <taxon>Pseudomonadota</taxon>
        <taxon>Alphaproteobacteria</taxon>
        <taxon>Rhodospirillales</taxon>
        <taxon>Azospirillaceae</taxon>
        <taxon>Skermanella</taxon>
    </lineage>
</organism>
<dbReference type="Proteomes" id="UP000595197">
    <property type="component" value="Chromosome"/>
</dbReference>
<keyword evidence="2" id="KW-1185">Reference proteome</keyword>
<evidence type="ECO:0008006" key="3">
    <source>
        <dbReference type="Google" id="ProtNLM"/>
    </source>
</evidence>
<protein>
    <recommendedName>
        <fullName evidence="3">Transposase</fullName>
    </recommendedName>
</protein>
<reference evidence="1" key="1">
    <citation type="submission" date="2021-02" db="EMBL/GenBank/DDBJ databases">
        <title>Skermanella TT6 skin isolate.</title>
        <authorList>
            <person name="Lee K."/>
            <person name="Ganzorig M."/>
        </authorList>
    </citation>
    <scope>NUCLEOTIDE SEQUENCE</scope>
    <source>
        <strain evidence="1">TT6</strain>
    </source>
</reference>
<dbReference type="RefSeq" id="WP_201070754.1">
    <property type="nucleotide sequence ID" value="NZ_CP067420.1"/>
</dbReference>
<evidence type="ECO:0000313" key="1">
    <source>
        <dbReference type="EMBL" id="QQP87513.1"/>
    </source>
</evidence>
<dbReference type="EMBL" id="CP067420">
    <property type="protein sequence ID" value="QQP87513.1"/>
    <property type="molecule type" value="Genomic_DNA"/>
</dbReference>
<gene>
    <name evidence="1" type="ORF">IGS68_15530</name>
</gene>
<sequence length="59" mass="6605">MVILSLCGDKYNRPSEKLEDLTPLDRAWKRVVARIRHIGKHRGEAPVVSAPPRTARTAA</sequence>
<evidence type="ECO:0000313" key="2">
    <source>
        <dbReference type="Proteomes" id="UP000595197"/>
    </source>
</evidence>
<accession>A0ABX7B023</accession>
<name>A0ABX7B023_9PROT</name>
<proteinExistence type="predicted"/>